<evidence type="ECO:0000313" key="14">
    <source>
        <dbReference type="Proteomes" id="UP000694888"/>
    </source>
</evidence>
<dbReference type="InterPro" id="IPR020903">
    <property type="entry name" value="ENaC_CS"/>
</dbReference>
<dbReference type="GeneID" id="101853999"/>
<dbReference type="InterPro" id="IPR001873">
    <property type="entry name" value="ENaC"/>
</dbReference>
<protein>
    <submittedName>
        <fullName evidence="15">Uncharacterized protein LOC101853999</fullName>
    </submittedName>
</protein>
<dbReference type="PROSITE" id="PS01206">
    <property type="entry name" value="ASC"/>
    <property type="match status" value="1"/>
</dbReference>
<sequence length="992" mass="110073">MPGVDTRWQERCARYFSSMHEAAPHYQETKKRKKDRVRKKDLFSLPKEPHPYRVTFSRKTQPCKGGVKWLSGLDLHGTSMLLRTRSYFYFIFWVLISLAACVGFGVMVFFLVREYQDSDKIFKVNVSDTYENASPLSLTVCNTNMLKKSTLDNRTRFYDLLLLDIDKVVNNSKTRLSTPGKSLAVLLDNTKLKNFSDSLNYNEASLIFDDLQREFEVYSGMQSDTDWAYVASRGLLETAELFPPAFRLTRSELNELGHSMETGIIECTKNGRSCQAGELTYSQSRLLGNCATIHLSLGGSWFESLTLTVDVEPEEYLDLVSPPPSVRALLTTSTSLRHASSVTESYVAVPGSELDLQVIKVKEINKHKDNCRADTDYKYEECVALCHASLVSDICGCSVLLDNPLPQRCRVTDQYQFVCHRFLDILWRRGQLPCNCPARCREEEIRVGASHTIGSFSHSEINEDCNDRTGSLLHQVTFHIITIPLTSHREKCSIFQEYITKLLAASPAAKNASTLSKSLTRIRVTSVGAQYEIWTQEEEITILGLLLQVGALSALTVGISVVTVLELLLLAGKTLVEACRALGRSGHDNEVERLYPYEDLDAPPEFQNLDANWYTCSADLSRDTWHGTLATDNDQHLLQGGQRKYVVSRSSGTDGVPYSVARNSGPGGLPYSVSRNSGSYGAPFSASRHSGSVGAPYAISRSSSGTGPHATTIEHSRTAHAYSNRSFIRTNITSVPERGSLNPLLEESGDADDNTHAKDDNLATSPEALYVRPWDLSGVSRPYPKILVSSQKNSASDVPVPNAPGRSLRDHADPENVVLEDADFVPFSQSALRLNLPDDLKNGSDDEDVADINNENLRGGHANQSANDSRYSSTIDDPVTHGDHYNVKRWDKSRQLSDTKPIYAVSDGQLQSLDTAGLGASSKTYQSSQLQIKDEINYGISGEEGRKTGNVLDGGRSSQHRQEWGGRDTLEPSYYIYQGRAAAETQESIFVI</sequence>
<feature type="region of interest" description="Disordered" evidence="12">
    <location>
        <begin position="738"/>
        <end position="764"/>
    </location>
</feature>
<keyword evidence="7 11" id="KW-0406">Ion transport</keyword>
<keyword evidence="10 11" id="KW-0407">Ion channel</keyword>
<keyword evidence="3 11" id="KW-0894">Sodium channel</keyword>
<evidence type="ECO:0000256" key="7">
    <source>
        <dbReference type="ARBA" id="ARBA00023065"/>
    </source>
</evidence>
<keyword evidence="4 11" id="KW-0812">Transmembrane</keyword>
<evidence type="ECO:0000256" key="5">
    <source>
        <dbReference type="ARBA" id="ARBA00022989"/>
    </source>
</evidence>
<evidence type="ECO:0000256" key="3">
    <source>
        <dbReference type="ARBA" id="ARBA00022461"/>
    </source>
</evidence>
<dbReference type="PANTHER" id="PTHR11690:SF300">
    <property type="entry name" value="PICKPOCKET PROTEIN 19"/>
    <property type="match status" value="1"/>
</dbReference>
<name>A0ABM1W5D2_APLCA</name>
<feature type="region of interest" description="Disordered" evidence="12">
    <location>
        <begin position="941"/>
        <end position="965"/>
    </location>
</feature>
<feature type="transmembrane region" description="Helical" evidence="13">
    <location>
        <begin position="87"/>
        <end position="112"/>
    </location>
</feature>
<evidence type="ECO:0000256" key="8">
    <source>
        <dbReference type="ARBA" id="ARBA00023136"/>
    </source>
</evidence>
<feature type="compositionally biased region" description="Polar residues" evidence="12">
    <location>
        <begin position="862"/>
        <end position="875"/>
    </location>
</feature>
<dbReference type="RefSeq" id="XP_035829875.1">
    <property type="nucleotide sequence ID" value="XM_035973982.1"/>
</dbReference>
<evidence type="ECO:0000256" key="6">
    <source>
        <dbReference type="ARBA" id="ARBA00023053"/>
    </source>
</evidence>
<evidence type="ECO:0000256" key="2">
    <source>
        <dbReference type="ARBA" id="ARBA00022448"/>
    </source>
</evidence>
<evidence type="ECO:0000256" key="11">
    <source>
        <dbReference type="RuleBase" id="RU000679"/>
    </source>
</evidence>
<dbReference type="Pfam" id="PF00858">
    <property type="entry name" value="ASC"/>
    <property type="match status" value="1"/>
</dbReference>
<feature type="region of interest" description="Disordered" evidence="12">
    <location>
        <begin position="835"/>
        <end position="881"/>
    </location>
</feature>
<evidence type="ECO:0000256" key="13">
    <source>
        <dbReference type="SAM" id="Phobius"/>
    </source>
</evidence>
<accession>A0ABM1W5D2</accession>
<evidence type="ECO:0000256" key="12">
    <source>
        <dbReference type="SAM" id="MobiDB-lite"/>
    </source>
</evidence>
<keyword evidence="6" id="KW-0915">Sodium</keyword>
<keyword evidence="5 13" id="KW-1133">Transmembrane helix</keyword>
<keyword evidence="2 11" id="KW-0813">Transport</keyword>
<keyword evidence="14" id="KW-1185">Reference proteome</keyword>
<comment type="similarity">
    <text evidence="11">Belongs to the amiloride-sensitive sodium channel (TC 1.A.6) family.</text>
</comment>
<evidence type="ECO:0000256" key="9">
    <source>
        <dbReference type="ARBA" id="ARBA00023201"/>
    </source>
</evidence>
<reference evidence="15" key="1">
    <citation type="submission" date="2025-08" db="UniProtKB">
        <authorList>
            <consortium name="RefSeq"/>
        </authorList>
    </citation>
    <scope>IDENTIFICATION</scope>
</reference>
<evidence type="ECO:0000256" key="10">
    <source>
        <dbReference type="ARBA" id="ARBA00023303"/>
    </source>
</evidence>
<dbReference type="PANTHER" id="PTHR11690">
    <property type="entry name" value="AMILORIDE-SENSITIVE SODIUM CHANNEL-RELATED"/>
    <property type="match status" value="1"/>
</dbReference>
<gene>
    <name evidence="15" type="primary">LOC101853999</name>
</gene>
<evidence type="ECO:0000313" key="15">
    <source>
        <dbReference type="RefSeq" id="XP_035829875.1"/>
    </source>
</evidence>
<evidence type="ECO:0000256" key="1">
    <source>
        <dbReference type="ARBA" id="ARBA00004141"/>
    </source>
</evidence>
<organism evidence="14 15">
    <name type="scientific">Aplysia californica</name>
    <name type="common">California sea hare</name>
    <dbReference type="NCBI Taxonomy" id="6500"/>
    <lineage>
        <taxon>Eukaryota</taxon>
        <taxon>Metazoa</taxon>
        <taxon>Spiralia</taxon>
        <taxon>Lophotrochozoa</taxon>
        <taxon>Mollusca</taxon>
        <taxon>Gastropoda</taxon>
        <taxon>Heterobranchia</taxon>
        <taxon>Euthyneura</taxon>
        <taxon>Tectipleura</taxon>
        <taxon>Aplysiida</taxon>
        <taxon>Aplysioidea</taxon>
        <taxon>Aplysiidae</taxon>
        <taxon>Aplysia</taxon>
    </lineage>
</organism>
<comment type="subcellular location">
    <subcellularLocation>
        <location evidence="1">Membrane</location>
        <topology evidence="1">Multi-pass membrane protein</topology>
    </subcellularLocation>
</comment>
<dbReference type="Proteomes" id="UP000694888">
    <property type="component" value="Unplaced"/>
</dbReference>
<keyword evidence="9 11" id="KW-0739">Sodium transport</keyword>
<feature type="region of interest" description="Disordered" evidence="12">
    <location>
        <begin position="790"/>
        <end position="811"/>
    </location>
</feature>
<proteinExistence type="inferred from homology"/>
<keyword evidence="8 13" id="KW-0472">Membrane</keyword>
<evidence type="ECO:0000256" key="4">
    <source>
        <dbReference type="ARBA" id="ARBA00022692"/>
    </source>
</evidence>